<feature type="compositionally biased region" description="Polar residues" evidence="1">
    <location>
        <begin position="399"/>
        <end position="411"/>
    </location>
</feature>
<dbReference type="GeneID" id="40726912"/>
<keyword evidence="3" id="KW-1185">Reference proteome</keyword>
<feature type="compositionally biased region" description="Low complexity" evidence="1">
    <location>
        <begin position="236"/>
        <end position="257"/>
    </location>
</feature>
<proteinExistence type="predicted"/>
<gene>
    <name evidence="2" type="ORF">EX895_004017</name>
</gene>
<feature type="region of interest" description="Disordered" evidence="1">
    <location>
        <begin position="380"/>
        <end position="411"/>
    </location>
</feature>
<dbReference type="KEGG" id="sgra:EX895_004017"/>
<protein>
    <submittedName>
        <fullName evidence="2">Uncharacterized protein</fullName>
    </submittedName>
</protein>
<feature type="compositionally biased region" description="Polar residues" evidence="1">
    <location>
        <begin position="168"/>
        <end position="189"/>
    </location>
</feature>
<dbReference type="Proteomes" id="UP000306050">
    <property type="component" value="Chromosome SGRAM_22"/>
</dbReference>
<reference evidence="2 3" key="1">
    <citation type="submission" date="2019-05" db="EMBL/GenBank/DDBJ databases">
        <title>Sporisorium graminicola CBS 10092 draft sequencing and annotation.</title>
        <authorList>
            <person name="Solano-Gonzalez S."/>
            <person name="Caddick M.X."/>
            <person name="Darby A."/>
        </authorList>
    </citation>
    <scope>NUCLEOTIDE SEQUENCE [LARGE SCALE GENOMIC DNA]</scope>
    <source>
        <strain evidence="2 3">CBS 10092</strain>
    </source>
</reference>
<evidence type="ECO:0000313" key="3">
    <source>
        <dbReference type="Proteomes" id="UP000306050"/>
    </source>
</evidence>
<feature type="region of interest" description="Disordered" evidence="1">
    <location>
        <begin position="71"/>
        <end position="108"/>
    </location>
</feature>
<dbReference type="AlphaFoldDB" id="A0A4U7KSC0"/>
<dbReference type="OrthoDB" id="2548294at2759"/>
<comment type="caution">
    <text evidence="2">The sequence shown here is derived from an EMBL/GenBank/DDBJ whole genome shotgun (WGS) entry which is preliminary data.</text>
</comment>
<organism evidence="2 3">
    <name type="scientific">Sporisorium graminicola</name>
    <dbReference type="NCBI Taxonomy" id="280036"/>
    <lineage>
        <taxon>Eukaryota</taxon>
        <taxon>Fungi</taxon>
        <taxon>Dikarya</taxon>
        <taxon>Basidiomycota</taxon>
        <taxon>Ustilaginomycotina</taxon>
        <taxon>Ustilaginomycetes</taxon>
        <taxon>Ustilaginales</taxon>
        <taxon>Ustilaginaceae</taxon>
        <taxon>Sporisorium</taxon>
    </lineage>
</organism>
<accession>A0A4U7KSC0</accession>
<feature type="compositionally biased region" description="Low complexity" evidence="1">
    <location>
        <begin position="385"/>
        <end position="398"/>
    </location>
</feature>
<feature type="region of interest" description="Disordered" evidence="1">
    <location>
        <begin position="224"/>
        <end position="257"/>
    </location>
</feature>
<sequence>MSTAIYASSSQWSNSIPLEAQDNLWRGPQASSSTLTIKPASAAVRRIRRKPVPIIPSDLLHSHSSSSSAVANLATSTSVPESNSPNSAAYADITPTQESGPSVPSAQRPQRQYLLDIDAPCSSQGASNNADDSVKQLLRSATISASSSSSRPKKGPLKWMHDKEEHSTTSSSLAVSPRQPTLSRKTSISAHLKLSLRRNKSDEPPCSELSISGPTNFVHVSTGTEGAHAAVKSPSLRRSSTVSARSSPRSSASSALSGMFETADSKWVQQDDDKPLYTASGATQPLRPLKSIRRPSKLSLNKPEPLLDIAPGPTSPKDKRKAIYAAPGSVPVILEPVDAAARTEATSSKLSPIVSPITSEAGEHFAASLGRTIVRARVHSSDGGELSPEPELSRSPSSGYESSACTSNRSSLGSLHEFSSFLEFPDLLPLSRRSSDKGRVEDDIWSGSALVVPLASNRS</sequence>
<name>A0A4U7KSC0_9BASI</name>
<dbReference type="RefSeq" id="XP_029739325.1">
    <property type="nucleotide sequence ID" value="XM_029884615.1"/>
</dbReference>
<evidence type="ECO:0000256" key="1">
    <source>
        <dbReference type="SAM" id="MobiDB-lite"/>
    </source>
</evidence>
<feature type="region of interest" description="Disordered" evidence="1">
    <location>
        <begin position="141"/>
        <end position="212"/>
    </location>
</feature>
<feature type="region of interest" description="Disordered" evidence="1">
    <location>
        <begin position="275"/>
        <end position="320"/>
    </location>
</feature>
<evidence type="ECO:0000313" key="2">
    <source>
        <dbReference type="EMBL" id="TKY87340.1"/>
    </source>
</evidence>
<feature type="compositionally biased region" description="Polar residues" evidence="1">
    <location>
        <begin position="94"/>
        <end position="108"/>
    </location>
</feature>
<feature type="compositionally biased region" description="Low complexity" evidence="1">
    <location>
        <begin position="141"/>
        <end position="150"/>
    </location>
</feature>
<dbReference type="EMBL" id="SRRM01000014">
    <property type="protein sequence ID" value="TKY87340.1"/>
    <property type="molecule type" value="Genomic_DNA"/>
</dbReference>